<dbReference type="EMBL" id="BNJK01000001">
    <property type="protein sequence ID" value="GHO96189.1"/>
    <property type="molecule type" value="Genomic_DNA"/>
</dbReference>
<sequence>MKTKTKQLTQQVRDALLACSNKVLLETIIEWLDRADEYFQYADWSNHFRYTLGYQVASDTTEAVYASFEELEAAEPNFMGITWIVPDAETLRNILTSFSIEDFYHNVIPLAGYALHDSAYEQKWGHTPSSFSDGYDFMRSLAVHLHEKTYRKPERGQIVFLPDVARKRKSTGTSTPVFARGTPSEAVIPREHPSSHSPDWSDQNLDLDR</sequence>
<organism evidence="2 3">
    <name type="scientific">Reticulibacter mediterranei</name>
    <dbReference type="NCBI Taxonomy" id="2778369"/>
    <lineage>
        <taxon>Bacteria</taxon>
        <taxon>Bacillati</taxon>
        <taxon>Chloroflexota</taxon>
        <taxon>Ktedonobacteria</taxon>
        <taxon>Ktedonobacterales</taxon>
        <taxon>Reticulibacteraceae</taxon>
        <taxon>Reticulibacter</taxon>
    </lineage>
</organism>
<reference evidence="2" key="1">
    <citation type="submission" date="2020-10" db="EMBL/GenBank/DDBJ databases">
        <title>Taxonomic study of unclassified bacteria belonging to the class Ktedonobacteria.</title>
        <authorList>
            <person name="Yabe S."/>
            <person name="Wang C.M."/>
            <person name="Zheng Y."/>
            <person name="Sakai Y."/>
            <person name="Cavaletti L."/>
            <person name="Monciardini P."/>
            <person name="Donadio S."/>
        </authorList>
    </citation>
    <scope>NUCLEOTIDE SEQUENCE</scope>
    <source>
        <strain evidence="2">ID150040</strain>
    </source>
</reference>
<gene>
    <name evidence="2" type="ORF">KSF_062370</name>
</gene>
<feature type="region of interest" description="Disordered" evidence="1">
    <location>
        <begin position="171"/>
        <end position="209"/>
    </location>
</feature>
<comment type="caution">
    <text evidence="2">The sequence shown here is derived from an EMBL/GenBank/DDBJ whole genome shotgun (WGS) entry which is preliminary data.</text>
</comment>
<dbReference type="RefSeq" id="WP_220206833.1">
    <property type="nucleotide sequence ID" value="NZ_BNJK01000001.1"/>
</dbReference>
<accession>A0A8J3N2J3</accession>
<evidence type="ECO:0000256" key="1">
    <source>
        <dbReference type="SAM" id="MobiDB-lite"/>
    </source>
</evidence>
<dbReference type="AlphaFoldDB" id="A0A8J3N2J3"/>
<evidence type="ECO:0000313" key="2">
    <source>
        <dbReference type="EMBL" id="GHO96189.1"/>
    </source>
</evidence>
<keyword evidence="3" id="KW-1185">Reference proteome</keyword>
<name>A0A8J3N2J3_9CHLR</name>
<proteinExistence type="predicted"/>
<dbReference type="Proteomes" id="UP000597444">
    <property type="component" value="Unassembled WGS sequence"/>
</dbReference>
<evidence type="ECO:0000313" key="3">
    <source>
        <dbReference type="Proteomes" id="UP000597444"/>
    </source>
</evidence>
<feature type="compositionally biased region" description="Polar residues" evidence="1">
    <location>
        <begin position="195"/>
        <end position="209"/>
    </location>
</feature>
<protein>
    <submittedName>
        <fullName evidence="2">Uncharacterized protein</fullName>
    </submittedName>
</protein>